<gene>
    <name evidence="1" type="ORF">QWZ03_19780</name>
</gene>
<reference evidence="1" key="2">
    <citation type="submission" date="2023-06" db="EMBL/GenBank/DDBJ databases">
        <authorList>
            <person name="Lucena T."/>
            <person name="Sun Q."/>
        </authorList>
    </citation>
    <scope>NUCLEOTIDE SEQUENCE</scope>
    <source>
        <strain evidence="1">CECT 7703</strain>
    </source>
</reference>
<reference evidence="1" key="1">
    <citation type="journal article" date="2014" name="Int. J. Syst. Evol. Microbiol.">
        <title>Complete genome of a new Firmicutes species belonging to the dominant human colonic microbiota ('Ruminococcus bicirculans') reveals two chromosomes and a selective capacity to utilize plant glucans.</title>
        <authorList>
            <consortium name="NISC Comparative Sequencing Program"/>
            <person name="Wegmann U."/>
            <person name="Louis P."/>
            <person name="Goesmann A."/>
            <person name="Henrissat B."/>
            <person name="Duncan S.H."/>
            <person name="Flint H.J."/>
        </authorList>
    </citation>
    <scope>NUCLEOTIDE SEQUENCE</scope>
    <source>
        <strain evidence="1">CECT 7703</strain>
    </source>
</reference>
<evidence type="ECO:0000313" key="1">
    <source>
        <dbReference type="EMBL" id="MDN3579013.1"/>
    </source>
</evidence>
<dbReference type="SUPFAM" id="SSF69279">
    <property type="entry name" value="Phage tail proteins"/>
    <property type="match status" value="2"/>
</dbReference>
<sequence>MNAPEDRIGITDVGSVENTALYLHCAIFLDSQDIIGDETFRLVSFTGQDQVSEPFEYQLELRGNSGKPGRELRFDQLIGKAVTFGVGLPMPEQVEDPTAIEASSERFAKAIAGGASDGLTLFNGIVAAFAMSAPGIYQLTVRPALWLLTLANRYTLYQDSNISDTLLAVLGYHHIDVDVSAVGGLALARTQDWLQVGESDYDFLRRLMGKAHLYFYFKHTARSHTLVLANRPEYPEALPGRKLRYTFTDDTEGGLSQFDVIGDYRYQQSLQISAVHTVFTRQDEAWQVDGCAGIYGFNAAKPDASDAGRVFRQHKIFQYGSSRSAAEHFASLTEQASRSGASQLSGQSFCPMFRAGFRFTMTEDVMEGSPMPVRPSLNLRQFVLTKVEHEASLDGSYKNRFEATEAEGLVSAFSLADTQQGSVLAVVVGHAESVTPPTDWRFLKKSDFDPGRSSYSDKESEDQAELQAVGAFVCLATDTAGTRRWVKLAAHMQTVPEIGAQVIVGRSNDESELPELQQIVSSCGNTTVTPSTWIASTNVGSSYGTRYGDGQNISFGASSTADLSKAVDVVTKAYATGKFRETSYGQGANYGLSTAESTAPDATQDLPTTYGSYGPTSDLLRVDESFGSSFGRSTGKVSSNIVDYGISYNRARHDKTESYTTVDDTAYTENTHNGNVTNKTTINATSTSTETIDIRSNSSAIGISNSNEAVGISNSNSVTGASNQNTLTGASLQIHLTGASSTNSAVGASMDLNATGASMRISVTGVATEASSVGARNTVDIVGENATVKVSGPGILFQSEMPVMKYDISGMEISLISALKMIL</sequence>
<accession>A0ABT8BBX4</accession>
<name>A0ABT8BBX4_9NEIS</name>
<dbReference type="Pfam" id="PF05954">
    <property type="entry name" value="Phage_GPD"/>
    <property type="match status" value="1"/>
</dbReference>
<organism evidence="1 2">
    <name type="scientific">Chitinimonas viridis</name>
    <dbReference type="NCBI Taxonomy" id="664880"/>
    <lineage>
        <taxon>Bacteria</taxon>
        <taxon>Pseudomonadati</taxon>
        <taxon>Pseudomonadota</taxon>
        <taxon>Betaproteobacteria</taxon>
        <taxon>Neisseriales</taxon>
        <taxon>Chitinibacteraceae</taxon>
        <taxon>Chitinimonas</taxon>
    </lineage>
</organism>
<proteinExistence type="predicted"/>
<dbReference type="Gene3D" id="4.10.220.110">
    <property type="match status" value="1"/>
</dbReference>
<dbReference type="Proteomes" id="UP001180081">
    <property type="component" value="Unassembled WGS sequence"/>
</dbReference>
<dbReference type="EMBL" id="JAUFPU010000019">
    <property type="protein sequence ID" value="MDN3579013.1"/>
    <property type="molecule type" value="Genomic_DNA"/>
</dbReference>
<evidence type="ECO:0000313" key="2">
    <source>
        <dbReference type="Proteomes" id="UP001180081"/>
    </source>
</evidence>
<dbReference type="RefSeq" id="WP_290334340.1">
    <property type="nucleotide sequence ID" value="NZ_JAUFPU010000019.1"/>
</dbReference>
<dbReference type="Gene3D" id="2.30.110.50">
    <property type="match status" value="1"/>
</dbReference>
<protein>
    <submittedName>
        <fullName evidence="1">Contractile injection system protein, VgrG/Pvc8 family</fullName>
    </submittedName>
</protein>
<keyword evidence="2" id="KW-1185">Reference proteome</keyword>
<comment type="caution">
    <text evidence="1">The sequence shown here is derived from an EMBL/GenBank/DDBJ whole genome shotgun (WGS) entry which is preliminary data.</text>
</comment>
<dbReference type="Gene3D" id="3.55.50.10">
    <property type="entry name" value="Baseplate protein-like domains"/>
    <property type="match status" value="1"/>
</dbReference>